<dbReference type="AlphaFoldDB" id="A0A7S4EDH2"/>
<keyword evidence="6 8" id="KW-0496">Mitochondrion</keyword>
<comment type="subcellular location">
    <subcellularLocation>
        <location evidence="8">Mitochondrion matrix</location>
    </subcellularLocation>
</comment>
<keyword evidence="2 8" id="KW-0808">Transferase</keyword>
<dbReference type="PRINTS" id="PR00344">
    <property type="entry name" value="BCTRLSENSOR"/>
</dbReference>
<dbReference type="GO" id="GO:0004740">
    <property type="term" value="F:pyruvate dehydrogenase (acetyl-transferring) kinase activity"/>
    <property type="evidence" value="ECO:0007669"/>
    <property type="project" value="UniProtKB-EC"/>
</dbReference>
<dbReference type="EMBL" id="CAKKNE010000006">
    <property type="protein sequence ID" value="CAH0379299.1"/>
    <property type="molecule type" value="Genomic_DNA"/>
</dbReference>
<keyword evidence="5 8" id="KW-0067">ATP-binding</keyword>
<gene>
    <name evidence="10" type="ORF">PCAL00307_LOCUS20757</name>
    <name evidence="11" type="ORF">PECAL_6P09100</name>
</gene>
<proteinExistence type="inferred from homology"/>
<reference evidence="11" key="2">
    <citation type="submission" date="2021-11" db="EMBL/GenBank/DDBJ databases">
        <authorList>
            <consortium name="Genoscope - CEA"/>
            <person name="William W."/>
        </authorList>
    </citation>
    <scope>NUCLEOTIDE SEQUENCE</scope>
</reference>
<dbReference type="InterPro" id="IPR036784">
    <property type="entry name" value="AK/P_DHK_N_sf"/>
</dbReference>
<dbReference type="GO" id="GO:0005524">
    <property type="term" value="F:ATP binding"/>
    <property type="evidence" value="ECO:0007669"/>
    <property type="project" value="UniProtKB-UniRule"/>
</dbReference>
<dbReference type="Gene3D" id="3.30.565.10">
    <property type="entry name" value="Histidine kinase-like ATPase, C-terminal domain"/>
    <property type="match status" value="1"/>
</dbReference>
<dbReference type="Pfam" id="PF02518">
    <property type="entry name" value="HATPase_c"/>
    <property type="match status" value="1"/>
</dbReference>
<sequence>MRRALLLGGRRRLRPIRRCNWETSLKALASKPQTSVSLRGLGEAGKEHLRLSRGDAREATTALLSIAGFLRHELPIRLARRVVELDRLPALHEMPSVKKVREWYARSALEIQEAPKPADATTERAFAKLLETIYERHAGVLYTMAHGAYELRENYEGAFEDDASIHSFLDSFYTSRIGIRMIIGQYLALREPAHGEDAVGLLSTAVAPARIAEDAALQARHLCERQFGVAPDVKIEGRTDLDFEYVPDHAFYILLELLKNSMRASCEASPEDPPAVRVVVADGEANEDVALKVSDEGGGIARSDLRRVWSYLYTTASRDVQARGFSGGGSDFAGAPLAGLGYGLPISRAYARYFGGDLTLMSMEGFGTDAFVYLSRLGDHDEPLP</sequence>
<dbReference type="EC" id="2.7.11.-" evidence="8"/>
<dbReference type="PROSITE" id="PS50109">
    <property type="entry name" value="HIS_KIN"/>
    <property type="match status" value="1"/>
</dbReference>
<evidence type="ECO:0000256" key="3">
    <source>
        <dbReference type="ARBA" id="ARBA00022741"/>
    </source>
</evidence>
<dbReference type="InterPro" id="IPR005467">
    <property type="entry name" value="His_kinase_dom"/>
</dbReference>
<comment type="catalytic activity">
    <reaction evidence="7">
        <text>L-seryl-[pyruvate dehydrogenase E1 alpha subunit] + ATP = O-phospho-L-seryl-[pyruvate dehydrogenase E1 alpha subunit] + ADP + H(+)</text>
        <dbReference type="Rhea" id="RHEA:23052"/>
        <dbReference type="Rhea" id="RHEA-COMP:13689"/>
        <dbReference type="Rhea" id="RHEA-COMP:13690"/>
        <dbReference type="ChEBI" id="CHEBI:15378"/>
        <dbReference type="ChEBI" id="CHEBI:29999"/>
        <dbReference type="ChEBI" id="CHEBI:30616"/>
        <dbReference type="ChEBI" id="CHEBI:83421"/>
        <dbReference type="ChEBI" id="CHEBI:456216"/>
        <dbReference type="EC" id="2.7.11.2"/>
    </reaction>
</comment>
<evidence type="ECO:0000256" key="2">
    <source>
        <dbReference type="ARBA" id="ARBA00022679"/>
    </source>
</evidence>
<dbReference type="PANTHER" id="PTHR11947:SF3">
    <property type="entry name" value="[PYRUVATE DEHYDROGENASE (ACETYL-TRANSFERRING)] KINASE, MITOCHONDRIAL"/>
    <property type="match status" value="1"/>
</dbReference>
<accession>A0A7S4EDH2</accession>
<evidence type="ECO:0000313" key="11">
    <source>
        <dbReference type="EMBL" id="CAH0379299.1"/>
    </source>
</evidence>
<evidence type="ECO:0000256" key="6">
    <source>
        <dbReference type="ARBA" id="ARBA00023128"/>
    </source>
</evidence>
<dbReference type="SUPFAM" id="SSF69012">
    <property type="entry name" value="alpha-ketoacid dehydrogenase kinase, N-terminal domain"/>
    <property type="match status" value="1"/>
</dbReference>
<feature type="domain" description="Histidine kinase" evidence="9">
    <location>
        <begin position="253"/>
        <end position="378"/>
    </location>
</feature>
<evidence type="ECO:0000256" key="1">
    <source>
        <dbReference type="ARBA" id="ARBA00006155"/>
    </source>
</evidence>
<name>A0A7S4EDH2_9STRA</name>
<dbReference type="CDD" id="cd16929">
    <property type="entry name" value="HATPase_PDK-like"/>
    <property type="match status" value="1"/>
</dbReference>
<dbReference type="SUPFAM" id="SSF55874">
    <property type="entry name" value="ATPase domain of HSP90 chaperone/DNA topoisomerase II/histidine kinase"/>
    <property type="match status" value="1"/>
</dbReference>
<keyword evidence="3 8" id="KW-0547">Nucleotide-binding</keyword>
<evidence type="ECO:0000313" key="12">
    <source>
        <dbReference type="Proteomes" id="UP000789595"/>
    </source>
</evidence>
<keyword evidence="12" id="KW-1185">Reference proteome</keyword>
<evidence type="ECO:0000313" key="10">
    <source>
        <dbReference type="EMBL" id="CAE0705309.1"/>
    </source>
</evidence>
<comment type="similarity">
    <text evidence="1 8">Belongs to the PDK/BCKDK protein kinase family.</text>
</comment>
<dbReference type="InterPro" id="IPR036890">
    <property type="entry name" value="HATPase_C_sf"/>
</dbReference>
<protein>
    <recommendedName>
        <fullName evidence="8">Protein-serine/threonine kinase</fullName>
        <ecNumber evidence="8">2.7.11.-</ecNumber>
    </recommendedName>
</protein>
<dbReference type="EMBL" id="HBIW01024054">
    <property type="protein sequence ID" value="CAE0705309.1"/>
    <property type="molecule type" value="Transcribed_RNA"/>
</dbReference>
<evidence type="ECO:0000256" key="7">
    <source>
        <dbReference type="ARBA" id="ARBA00048201"/>
    </source>
</evidence>
<dbReference type="SMART" id="SM00387">
    <property type="entry name" value="HATPase_c"/>
    <property type="match status" value="1"/>
</dbReference>
<evidence type="ECO:0000256" key="5">
    <source>
        <dbReference type="ARBA" id="ARBA00022840"/>
    </source>
</evidence>
<dbReference type="GO" id="GO:0005759">
    <property type="term" value="C:mitochondrial matrix"/>
    <property type="evidence" value="ECO:0007669"/>
    <property type="project" value="UniProtKB-SubCell"/>
</dbReference>
<dbReference type="GO" id="GO:0010906">
    <property type="term" value="P:regulation of glucose metabolic process"/>
    <property type="evidence" value="ECO:0007669"/>
    <property type="project" value="TreeGrafter"/>
</dbReference>
<dbReference type="OrthoDB" id="241648at2759"/>
<dbReference type="InterPro" id="IPR003594">
    <property type="entry name" value="HATPase_dom"/>
</dbReference>
<dbReference type="InterPro" id="IPR004358">
    <property type="entry name" value="Sig_transdc_His_kin-like_C"/>
</dbReference>
<dbReference type="PANTHER" id="PTHR11947">
    <property type="entry name" value="PYRUVATE DEHYDROGENASE KINASE"/>
    <property type="match status" value="1"/>
</dbReference>
<evidence type="ECO:0000259" key="9">
    <source>
        <dbReference type="PROSITE" id="PS50109"/>
    </source>
</evidence>
<evidence type="ECO:0000256" key="8">
    <source>
        <dbReference type="RuleBase" id="RU366032"/>
    </source>
</evidence>
<dbReference type="Gene3D" id="1.20.140.20">
    <property type="entry name" value="Alpha-ketoacid/pyruvate dehydrogenase kinase, N-terminal domain"/>
    <property type="match status" value="1"/>
</dbReference>
<dbReference type="Pfam" id="PF10436">
    <property type="entry name" value="BCDHK_Adom3"/>
    <property type="match status" value="1"/>
</dbReference>
<dbReference type="Proteomes" id="UP000789595">
    <property type="component" value="Unassembled WGS sequence"/>
</dbReference>
<dbReference type="InterPro" id="IPR039028">
    <property type="entry name" value="BCKD/PDK"/>
</dbReference>
<organism evidence="10">
    <name type="scientific">Pelagomonas calceolata</name>
    <dbReference type="NCBI Taxonomy" id="35677"/>
    <lineage>
        <taxon>Eukaryota</taxon>
        <taxon>Sar</taxon>
        <taxon>Stramenopiles</taxon>
        <taxon>Ochrophyta</taxon>
        <taxon>Pelagophyceae</taxon>
        <taxon>Pelagomonadales</taxon>
        <taxon>Pelagomonadaceae</taxon>
        <taxon>Pelagomonas</taxon>
    </lineage>
</organism>
<evidence type="ECO:0000256" key="4">
    <source>
        <dbReference type="ARBA" id="ARBA00022777"/>
    </source>
</evidence>
<keyword evidence="4 8" id="KW-0418">Kinase</keyword>
<reference evidence="10" key="1">
    <citation type="submission" date="2021-01" db="EMBL/GenBank/DDBJ databases">
        <authorList>
            <person name="Corre E."/>
            <person name="Pelletier E."/>
            <person name="Niang G."/>
            <person name="Scheremetjew M."/>
            <person name="Finn R."/>
            <person name="Kale V."/>
            <person name="Holt S."/>
            <person name="Cochrane G."/>
            <person name="Meng A."/>
            <person name="Brown T."/>
            <person name="Cohen L."/>
        </authorList>
    </citation>
    <scope>NUCLEOTIDE SEQUENCE</scope>
    <source>
        <strain evidence="10">CCMP1756</strain>
    </source>
</reference>
<dbReference type="InterPro" id="IPR018955">
    <property type="entry name" value="BCDHK/PDK_N"/>
</dbReference>